<dbReference type="CDD" id="cd00371">
    <property type="entry name" value="HMA"/>
    <property type="match status" value="1"/>
</dbReference>
<evidence type="ECO:0000313" key="3">
    <source>
        <dbReference type="Proteomes" id="UP000256941"/>
    </source>
</evidence>
<evidence type="ECO:0000313" key="2">
    <source>
        <dbReference type="EMBL" id="REF73412.1"/>
    </source>
</evidence>
<dbReference type="Proteomes" id="UP000256941">
    <property type="component" value="Unassembled WGS sequence"/>
</dbReference>
<sequence>MKFHVPDMSCGGCVRAVSAAITVLDAQAKVEADTVSRTISVDTAAAAPEVMKALDEAGFPATAA</sequence>
<dbReference type="RefSeq" id="WP_116221497.1">
    <property type="nucleotide sequence ID" value="NZ_CP038196.1"/>
</dbReference>
<accession>A0A3D9XYQ7</accession>
<comment type="caution">
    <text evidence="2">The sequence shown here is derived from an EMBL/GenBank/DDBJ whole genome shotgun (WGS) entry which is preliminary data.</text>
</comment>
<dbReference type="SUPFAM" id="SSF55008">
    <property type="entry name" value="HMA, heavy metal-associated domain"/>
    <property type="match status" value="1"/>
</dbReference>
<dbReference type="Pfam" id="PF00403">
    <property type="entry name" value="HMA"/>
    <property type="match status" value="1"/>
</dbReference>
<protein>
    <submittedName>
        <fullName evidence="2">Copper chaperone</fullName>
    </submittedName>
</protein>
<dbReference type="GO" id="GO:0046872">
    <property type="term" value="F:metal ion binding"/>
    <property type="evidence" value="ECO:0007669"/>
    <property type="project" value="InterPro"/>
</dbReference>
<name>A0A3D9XYQ7_PARVE</name>
<gene>
    <name evidence="2" type="ORF">BDD41_1969</name>
</gene>
<dbReference type="AlphaFoldDB" id="A0A3D9XYQ7"/>
<dbReference type="InterPro" id="IPR036163">
    <property type="entry name" value="HMA_dom_sf"/>
</dbReference>
<reference evidence="2 3" key="1">
    <citation type="submission" date="2018-08" db="EMBL/GenBank/DDBJ databases">
        <title>Genomic Encyclopedia of Archaeal and Bacterial Type Strains, Phase II (KMG-II): from individual species to whole genera.</title>
        <authorList>
            <person name="Goeker M."/>
        </authorList>
    </citation>
    <scope>NUCLEOTIDE SEQUENCE [LARGE SCALE GENOMIC DNA]</scope>
    <source>
        <strain evidence="2 3">DSM 17099</strain>
    </source>
</reference>
<proteinExistence type="predicted"/>
<evidence type="ECO:0000259" key="1">
    <source>
        <dbReference type="PROSITE" id="PS50846"/>
    </source>
</evidence>
<dbReference type="InterPro" id="IPR006121">
    <property type="entry name" value="HMA_dom"/>
</dbReference>
<dbReference type="PROSITE" id="PS50846">
    <property type="entry name" value="HMA_2"/>
    <property type="match status" value="1"/>
</dbReference>
<feature type="domain" description="HMA" evidence="1">
    <location>
        <begin position="1"/>
        <end position="62"/>
    </location>
</feature>
<dbReference type="Gene3D" id="3.30.70.100">
    <property type="match status" value="1"/>
</dbReference>
<dbReference type="EMBL" id="QTUJ01000001">
    <property type="protein sequence ID" value="REF73412.1"/>
    <property type="molecule type" value="Genomic_DNA"/>
</dbReference>
<organism evidence="2 3">
    <name type="scientific">Paracoccus versutus</name>
    <name type="common">Thiobacillus versutus</name>
    <dbReference type="NCBI Taxonomy" id="34007"/>
    <lineage>
        <taxon>Bacteria</taxon>
        <taxon>Pseudomonadati</taxon>
        <taxon>Pseudomonadota</taxon>
        <taxon>Alphaproteobacteria</taxon>
        <taxon>Rhodobacterales</taxon>
        <taxon>Paracoccaceae</taxon>
        <taxon>Paracoccus</taxon>
    </lineage>
</organism>